<name>A0A9W9NMN0_PENCI</name>
<reference evidence="2" key="2">
    <citation type="journal article" date="2023" name="IMA Fungus">
        <title>Comparative genomic study of the Penicillium genus elucidates a diverse pangenome and 15 lateral gene transfer events.</title>
        <authorList>
            <person name="Petersen C."/>
            <person name="Sorensen T."/>
            <person name="Nielsen M.R."/>
            <person name="Sondergaard T.E."/>
            <person name="Sorensen J.L."/>
            <person name="Fitzpatrick D.A."/>
            <person name="Frisvad J.C."/>
            <person name="Nielsen K.L."/>
        </authorList>
    </citation>
    <scope>NUCLEOTIDE SEQUENCE</scope>
    <source>
        <strain evidence="2">IBT 23319</strain>
    </source>
</reference>
<accession>A0A9W9NMN0</accession>
<comment type="caution">
    <text evidence="2">The sequence shown here is derived from an EMBL/GenBank/DDBJ whole genome shotgun (WGS) entry which is preliminary data.</text>
</comment>
<dbReference type="Proteomes" id="UP001147733">
    <property type="component" value="Unassembled WGS sequence"/>
</dbReference>
<evidence type="ECO:0000313" key="3">
    <source>
        <dbReference type="Proteomes" id="UP001147733"/>
    </source>
</evidence>
<reference evidence="2" key="1">
    <citation type="submission" date="2022-11" db="EMBL/GenBank/DDBJ databases">
        <authorList>
            <person name="Petersen C."/>
        </authorList>
    </citation>
    <scope>NUCLEOTIDE SEQUENCE</scope>
    <source>
        <strain evidence="2">IBT 23319</strain>
    </source>
</reference>
<gene>
    <name evidence="2" type="ORF">N7469_009066</name>
</gene>
<evidence type="ECO:0000256" key="1">
    <source>
        <dbReference type="SAM" id="MobiDB-lite"/>
    </source>
</evidence>
<sequence length="65" mass="7498">MSEEQSNHHRHTFLDKVKAHADKEEQRNDKNHYPENIMTSGSAGARPTDEVSRGVTWDKKDESPH</sequence>
<organism evidence="2 3">
    <name type="scientific">Penicillium citrinum</name>
    <dbReference type="NCBI Taxonomy" id="5077"/>
    <lineage>
        <taxon>Eukaryota</taxon>
        <taxon>Fungi</taxon>
        <taxon>Dikarya</taxon>
        <taxon>Ascomycota</taxon>
        <taxon>Pezizomycotina</taxon>
        <taxon>Eurotiomycetes</taxon>
        <taxon>Eurotiomycetidae</taxon>
        <taxon>Eurotiales</taxon>
        <taxon>Aspergillaceae</taxon>
        <taxon>Penicillium</taxon>
    </lineage>
</organism>
<dbReference type="OrthoDB" id="10539046at2759"/>
<dbReference type="EMBL" id="JAPQKT010000008">
    <property type="protein sequence ID" value="KAJ5222826.1"/>
    <property type="molecule type" value="Genomic_DNA"/>
</dbReference>
<feature type="compositionally biased region" description="Basic and acidic residues" evidence="1">
    <location>
        <begin position="47"/>
        <end position="65"/>
    </location>
</feature>
<dbReference type="AlphaFoldDB" id="A0A9W9NMN0"/>
<dbReference type="GeneID" id="81387151"/>
<protein>
    <submittedName>
        <fullName evidence="2">Uncharacterized protein</fullName>
    </submittedName>
</protein>
<keyword evidence="3" id="KW-1185">Reference proteome</keyword>
<dbReference type="RefSeq" id="XP_056497749.1">
    <property type="nucleotide sequence ID" value="XM_056647984.1"/>
</dbReference>
<proteinExistence type="predicted"/>
<feature type="compositionally biased region" description="Basic and acidic residues" evidence="1">
    <location>
        <begin position="12"/>
        <end position="33"/>
    </location>
</feature>
<feature type="region of interest" description="Disordered" evidence="1">
    <location>
        <begin position="1"/>
        <end position="65"/>
    </location>
</feature>
<evidence type="ECO:0000313" key="2">
    <source>
        <dbReference type="EMBL" id="KAJ5222826.1"/>
    </source>
</evidence>